<organism evidence="3">
    <name type="scientific">Siphoviridae sp. ct0Go27</name>
    <dbReference type="NCBI Taxonomy" id="2827761"/>
    <lineage>
        <taxon>Viruses</taxon>
        <taxon>Duplodnaviria</taxon>
        <taxon>Heunggongvirae</taxon>
        <taxon>Uroviricota</taxon>
        <taxon>Caudoviricetes</taxon>
    </lineage>
</organism>
<accession>A0A8S5RX49</accession>
<dbReference type="Gene3D" id="2.20.120.10">
    <property type="entry name" value="Multimodular pneumococcal cell wall endolysin, domain 3"/>
    <property type="match status" value="1"/>
</dbReference>
<dbReference type="EMBL" id="BK032498">
    <property type="protein sequence ID" value="DAF43010.1"/>
    <property type="molecule type" value="Genomic_DNA"/>
</dbReference>
<reference evidence="3" key="1">
    <citation type="journal article" date="2021" name="Proc. Natl. Acad. Sci. U.S.A.">
        <title>A Catalog of Tens of Thousands of Viruses from Human Metagenomes Reveals Hidden Associations with Chronic Diseases.</title>
        <authorList>
            <person name="Tisza M.J."/>
            <person name="Buck C.B."/>
        </authorList>
    </citation>
    <scope>NUCLEOTIDE SEQUENCE</scope>
    <source>
        <strain evidence="3">Ct0Go27</strain>
    </source>
</reference>
<keyword evidence="1" id="KW-0677">Repeat</keyword>
<dbReference type="SUPFAM" id="SSF69360">
    <property type="entry name" value="Cell wall binding repeat"/>
    <property type="match status" value="1"/>
</dbReference>
<evidence type="ECO:0000256" key="2">
    <source>
        <dbReference type="PROSITE-ProRule" id="PRU00591"/>
    </source>
</evidence>
<proteinExistence type="predicted"/>
<dbReference type="Gene3D" id="2.10.270.10">
    <property type="entry name" value="Cholin Binding"/>
    <property type="match status" value="1"/>
</dbReference>
<evidence type="ECO:0000256" key="1">
    <source>
        <dbReference type="ARBA" id="ARBA00022737"/>
    </source>
</evidence>
<dbReference type="PROSITE" id="PS51170">
    <property type="entry name" value="CW"/>
    <property type="match status" value="1"/>
</dbReference>
<protein>
    <submittedName>
        <fullName evidence="3">Uncharacterized protein</fullName>
    </submittedName>
</protein>
<dbReference type="InterPro" id="IPR018337">
    <property type="entry name" value="Cell_wall/Cho-bd_repeat"/>
</dbReference>
<sequence length="318" mass="36669">MNPYQRGQRALCGDYFKFTPDGAGRFKRAGRWHKQPQKGDVIFYFSEALGRIGHTGVVDEVPLPDLAAVEGNTSGADKDRNGGECRRKIYRNFKVGDRSWPCGFGRPIFDDETCSVEEFLEVVRGEIGYEEKATPRNLEDKHANRGKNNYTKYGVWYNHGKIISEPWCGELVSWCFYQACKLHQERKASVVQQEPQKEGWIRQNDKWLYYKDNAPVCGKFEYINGRWYVFDNSGFMIKGWFKSEEGWYYLGEDGGMLSSQWLQDKGKWYYLTKSGLMATNAKVRKAKGDGYDFVGADGAYDTFKSLFTNRMEGVEIVE</sequence>
<dbReference type="Pfam" id="PF19127">
    <property type="entry name" value="Choline_bind_3"/>
    <property type="match status" value="1"/>
</dbReference>
<name>A0A8S5RX49_9CAUD</name>
<feature type="repeat" description="Cell wall-binding" evidence="2">
    <location>
        <begin position="258"/>
        <end position="277"/>
    </location>
</feature>
<evidence type="ECO:0000313" key="3">
    <source>
        <dbReference type="EMBL" id="DAF43010.1"/>
    </source>
</evidence>